<keyword evidence="1" id="KW-0560">Oxidoreductase</keyword>
<dbReference type="Pfam" id="PF00248">
    <property type="entry name" value="Aldo_ket_red"/>
    <property type="match status" value="1"/>
</dbReference>
<dbReference type="OrthoDB" id="48988at2759"/>
<dbReference type="AlphaFoldDB" id="N4UII6"/>
<protein>
    <submittedName>
        <fullName evidence="3">Aflatoxin B1 aldehyde reductase member 3</fullName>
    </submittedName>
</protein>
<dbReference type="Gene3D" id="3.20.20.100">
    <property type="entry name" value="NADP-dependent oxidoreductase domain"/>
    <property type="match status" value="1"/>
</dbReference>
<evidence type="ECO:0000259" key="2">
    <source>
        <dbReference type="Pfam" id="PF00248"/>
    </source>
</evidence>
<dbReference type="OMA" id="TCRAMDA"/>
<reference evidence="4" key="2">
    <citation type="journal article" date="2014" name="PLoS ONE">
        <title>Genome and Transcriptome Analysis of the Fungal Pathogen Fusarium oxysporum f. sp. cubense Causing Banana Vascular Wilt Disease.</title>
        <authorList>
            <person name="Guo L."/>
            <person name="Han L."/>
            <person name="Yang L."/>
            <person name="Zeng H."/>
            <person name="Fan D."/>
            <person name="Zhu Y."/>
            <person name="Feng Y."/>
            <person name="Wang G."/>
            <person name="Peng C."/>
            <person name="Jiang X."/>
            <person name="Zhou D."/>
            <person name="Ni P."/>
            <person name="Liang C."/>
            <person name="Liu L."/>
            <person name="Wang J."/>
            <person name="Mao C."/>
            <person name="Fang X."/>
            <person name="Peng M."/>
            <person name="Huang J."/>
        </authorList>
    </citation>
    <scope>NUCLEOTIDE SEQUENCE [LARGE SCALE GENOMIC DNA]</scope>
    <source>
        <strain evidence="4">race 1</strain>
    </source>
</reference>
<dbReference type="EMBL" id="KB730160">
    <property type="protein sequence ID" value="ENH71167.1"/>
    <property type="molecule type" value="Genomic_DNA"/>
</dbReference>
<gene>
    <name evidence="3" type="ORF">FOC1_g10000628</name>
</gene>
<accession>N4UII6</accession>
<dbReference type="InterPro" id="IPR023210">
    <property type="entry name" value="NADP_OxRdtase_dom"/>
</dbReference>
<dbReference type="GO" id="GO:0016491">
    <property type="term" value="F:oxidoreductase activity"/>
    <property type="evidence" value="ECO:0007669"/>
    <property type="project" value="UniProtKB-KW"/>
</dbReference>
<dbReference type="STRING" id="1229664.N4UII6"/>
<evidence type="ECO:0000256" key="1">
    <source>
        <dbReference type="ARBA" id="ARBA00023002"/>
    </source>
</evidence>
<dbReference type="HOGENOM" id="CLU_023205_1_1_1"/>
<dbReference type="VEuPathDB" id="FungiDB:FOC1_g10000628"/>
<dbReference type="Proteomes" id="UP000016928">
    <property type="component" value="Unassembled WGS sequence"/>
</dbReference>
<evidence type="ECO:0000313" key="4">
    <source>
        <dbReference type="Proteomes" id="UP000016928"/>
    </source>
</evidence>
<dbReference type="SUPFAM" id="SSF51430">
    <property type="entry name" value="NAD(P)-linked oxidoreductase"/>
    <property type="match status" value="1"/>
</dbReference>
<sequence length="331" mass="36707">MALTTKSPLNLILGTGNATVQIGDSSVDSMARFDSPDEVNAFLNAFAARGYHQLDTARMYSPHAPRSSEPRIAAVAAGYRFAIDTKVNSREPGSHSKEKILKEIDMSLEALKVKQINIEYLHMPDRATQFQETCEAMDQAQREGKIKHWGLSNYTAEEVQRFVDICEEHSLIKPRVYQGQYNLIVRGGERDLFPILRKYGISFYAYSPAAAGFFAGNHKNIKAGGRYDRSHFIGRLYSQLYLKPSIMVATDKALAVASKHGIGGHAAALRWVVYHSVLNKAYGDSIIIGASSVEQLESNMDMIDQGPLPDDVVAALEAVYKEIGDQVSYHM</sequence>
<evidence type="ECO:0000313" key="3">
    <source>
        <dbReference type="EMBL" id="ENH71167.1"/>
    </source>
</evidence>
<organism evidence="3 4">
    <name type="scientific">Fusarium oxysporum f. sp. cubense (strain race 1)</name>
    <name type="common">Panama disease fungus</name>
    <dbReference type="NCBI Taxonomy" id="1229664"/>
    <lineage>
        <taxon>Eukaryota</taxon>
        <taxon>Fungi</taxon>
        <taxon>Dikarya</taxon>
        <taxon>Ascomycota</taxon>
        <taxon>Pezizomycotina</taxon>
        <taxon>Sordariomycetes</taxon>
        <taxon>Hypocreomycetidae</taxon>
        <taxon>Hypocreales</taxon>
        <taxon>Nectriaceae</taxon>
        <taxon>Fusarium</taxon>
        <taxon>Fusarium oxysporum species complex</taxon>
    </lineage>
</organism>
<dbReference type="InterPro" id="IPR036812">
    <property type="entry name" value="NAD(P)_OxRdtase_dom_sf"/>
</dbReference>
<reference evidence="4" key="1">
    <citation type="submission" date="2012-09" db="EMBL/GenBank/DDBJ databases">
        <title>Genome sequencing and comparative transcriptomics of race 1 and race 4 of banana pathogen: Fusarium oxysporum f. sp. cubense.</title>
        <authorList>
            <person name="Fang X."/>
            <person name="Huang J."/>
        </authorList>
    </citation>
    <scope>NUCLEOTIDE SEQUENCE [LARGE SCALE GENOMIC DNA]</scope>
    <source>
        <strain evidence="4">race 1</strain>
    </source>
</reference>
<feature type="domain" description="NADP-dependent oxidoreductase" evidence="2">
    <location>
        <begin position="29"/>
        <end position="320"/>
    </location>
</feature>
<dbReference type="PANTHER" id="PTHR43364">
    <property type="entry name" value="NADH-SPECIFIC METHYLGLYOXAL REDUCTASE-RELATED"/>
    <property type="match status" value="1"/>
</dbReference>
<name>N4UII6_FUSC1</name>
<dbReference type="CDD" id="cd19075">
    <property type="entry name" value="AKR_AKR7A1-5"/>
    <property type="match status" value="1"/>
</dbReference>
<dbReference type="PANTHER" id="PTHR43364:SF4">
    <property type="entry name" value="NAD(P)-LINKED OXIDOREDUCTASE SUPERFAMILY PROTEIN"/>
    <property type="match status" value="1"/>
</dbReference>
<dbReference type="InterPro" id="IPR050523">
    <property type="entry name" value="AKR_Detox_Biosynth"/>
</dbReference>
<proteinExistence type="predicted"/>